<name>A0ABW0YKN2_9BACI</name>
<dbReference type="InterPro" id="IPR007536">
    <property type="entry name" value="16SrRNA_methylTrfase_J"/>
</dbReference>
<accession>A0ABW0YKN2</accession>
<dbReference type="GO" id="GO:0008168">
    <property type="term" value="F:methyltransferase activity"/>
    <property type="evidence" value="ECO:0007669"/>
    <property type="project" value="UniProtKB-KW"/>
</dbReference>
<keyword evidence="2" id="KW-1185">Reference proteome</keyword>
<dbReference type="EMBL" id="JBHSOZ010000003">
    <property type="protein sequence ID" value="MFC5712047.1"/>
    <property type="molecule type" value="Genomic_DNA"/>
</dbReference>
<reference evidence="2" key="1">
    <citation type="journal article" date="2019" name="Int. J. Syst. Evol. Microbiol.">
        <title>The Global Catalogue of Microorganisms (GCM) 10K type strain sequencing project: providing services to taxonomists for standard genome sequencing and annotation.</title>
        <authorList>
            <consortium name="The Broad Institute Genomics Platform"/>
            <consortium name="The Broad Institute Genome Sequencing Center for Infectious Disease"/>
            <person name="Wu L."/>
            <person name="Ma J."/>
        </authorList>
    </citation>
    <scope>NUCLEOTIDE SEQUENCE [LARGE SCALE GENOMIC DNA]</scope>
    <source>
        <strain evidence="2">CECT 7184</strain>
    </source>
</reference>
<keyword evidence="1" id="KW-0489">Methyltransferase</keyword>
<dbReference type="InterPro" id="IPR029063">
    <property type="entry name" value="SAM-dependent_MTases_sf"/>
</dbReference>
<gene>
    <name evidence="1" type="ORF">ACFPU1_04595</name>
</gene>
<evidence type="ECO:0000313" key="2">
    <source>
        <dbReference type="Proteomes" id="UP001596142"/>
    </source>
</evidence>
<dbReference type="Pfam" id="PF04445">
    <property type="entry name" value="SAM_MT"/>
    <property type="match status" value="1"/>
</dbReference>
<dbReference type="PANTHER" id="PTHR36112">
    <property type="entry name" value="RIBOSOMAL RNA SMALL SUBUNIT METHYLTRANSFERASE J"/>
    <property type="match status" value="1"/>
</dbReference>
<sequence>MIITTSKQAKGNKVQRAQYLADKWEVPFVIRKKASMKALLREWNQPVYVVENDTEKIYHPDEEHPFYFHPSMAWLRAKRLLNNERDTFVEAAGLQEGMSVLDCTMGLASDSIIASFSAGEKGKVTALEGNRYMAEAVTWGLKEWKSGNESFDEACQRINVVVSDHVTFLQKQQSDSFDIVYFDPMFHETIDASTHLHPLKKLAWYNDLTAEAVEEGKRVAKERVVLKDEVHSPRFHLHGFTPRKRKSSKIAFGTIEKKEGNT</sequence>
<proteinExistence type="predicted"/>
<evidence type="ECO:0000313" key="1">
    <source>
        <dbReference type="EMBL" id="MFC5712047.1"/>
    </source>
</evidence>
<comment type="caution">
    <text evidence="1">The sequence shown here is derived from an EMBL/GenBank/DDBJ whole genome shotgun (WGS) entry which is preliminary data.</text>
</comment>
<dbReference type="Proteomes" id="UP001596142">
    <property type="component" value="Unassembled WGS sequence"/>
</dbReference>
<dbReference type="Gene3D" id="3.40.50.150">
    <property type="entry name" value="Vaccinia Virus protein VP39"/>
    <property type="match status" value="1"/>
</dbReference>
<protein>
    <submittedName>
        <fullName evidence="1">Class I SAM-dependent methyltransferase</fullName>
        <ecNumber evidence="1">2.1.1.-</ecNumber>
    </submittedName>
</protein>
<organism evidence="1 2">
    <name type="scientific">Thalassorhabdus alkalitolerans</name>
    <dbReference type="NCBI Taxonomy" id="2282697"/>
    <lineage>
        <taxon>Bacteria</taxon>
        <taxon>Bacillati</taxon>
        <taxon>Bacillota</taxon>
        <taxon>Bacilli</taxon>
        <taxon>Bacillales</taxon>
        <taxon>Bacillaceae</taxon>
        <taxon>Thalassorhabdus</taxon>
    </lineage>
</organism>
<dbReference type="RefSeq" id="WP_385939073.1">
    <property type="nucleotide sequence ID" value="NZ_JBHSOZ010000003.1"/>
</dbReference>
<dbReference type="EC" id="2.1.1.-" evidence="1"/>
<dbReference type="PANTHER" id="PTHR36112:SF1">
    <property type="entry name" value="RIBOSOMAL RNA SMALL SUBUNIT METHYLTRANSFERASE J"/>
    <property type="match status" value="1"/>
</dbReference>
<keyword evidence="1" id="KW-0808">Transferase</keyword>
<dbReference type="GO" id="GO:0032259">
    <property type="term" value="P:methylation"/>
    <property type="evidence" value="ECO:0007669"/>
    <property type="project" value="UniProtKB-KW"/>
</dbReference>
<dbReference type="SUPFAM" id="SSF53335">
    <property type="entry name" value="S-adenosyl-L-methionine-dependent methyltransferases"/>
    <property type="match status" value="1"/>
</dbReference>